<evidence type="ECO:0000313" key="3">
    <source>
        <dbReference type="EMBL" id="MXN66245.1"/>
    </source>
</evidence>
<feature type="region of interest" description="Disordered" evidence="1">
    <location>
        <begin position="564"/>
        <end position="617"/>
    </location>
</feature>
<dbReference type="Proteomes" id="UP000433101">
    <property type="component" value="Unassembled WGS sequence"/>
</dbReference>
<evidence type="ECO:0000256" key="1">
    <source>
        <dbReference type="SAM" id="MobiDB-lite"/>
    </source>
</evidence>
<evidence type="ECO:0000313" key="4">
    <source>
        <dbReference type="Proteomes" id="UP000433101"/>
    </source>
</evidence>
<dbReference type="GO" id="GO:0005886">
    <property type="term" value="C:plasma membrane"/>
    <property type="evidence" value="ECO:0007669"/>
    <property type="project" value="TreeGrafter"/>
</dbReference>
<gene>
    <name evidence="3" type="ORF">GR183_15125</name>
</gene>
<dbReference type="InterPro" id="IPR052894">
    <property type="entry name" value="AsmA-related"/>
</dbReference>
<comment type="caution">
    <text evidence="3">The sequence shown here is derived from an EMBL/GenBank/DDBJ whole genome shotgun (WGS) entry which is preliminary data.</text>
</comment>
<keyword evidence="2" id="KW-1133">Transmembrane helix</keyword>
<accession>A0A7X3LW75</accession>
<dbReference type="GO" id="GO:0090313">
    <property type="term" value="P:regulation of protein targeting to membrane"/>
    <property type="evidence" value="ECO:0007669"/>
    <property type="project" value="TreeGrafter"/>
</dbReference>
<evidence type="ECO:0000256" key="2">
    <source>
        <dbReference type="SAM" id="Phobius"/>
    </source>
</evidence>
<keyword evidence="2" id="KW-0812">Transmembrane</keyword>
<dbReference type="EMBL" id="WUMV01000007">
    <property type="protein sequence ID" value="MXN66245.1"/>
    <property type="molecule type" value="Genomic_DNA"/>
</dbReference>
<keyword evidence="2" id="KW-0472">Membrane</keyword>
<dbReference type="PANTHER" id="PTHR30441:SF4">
    <property type="entry name" value="PROTEIN ASMA"/>
    <property type="match status" value="1"/>
</dbReference>
<organism evidence="3 4">
    <name type="scientific">Stappia sediminis</name>
    <dbReference type="NCBI Taxonomy" id="2692190"/>
    <lineage>
        <taxon>Bacteria</taxon>
        <taxon>Pseudomonadati</taxon>
        <taxon>Pseudomonadota</taxon>
        <taxon>Alphaproteobacteria</taxon>
        <taxon>Hyphomicrobiales</taxon>
        <taxon>Stappiaceae</taxon>
        <taxon>Stappia</taxon>
    </lineage>
</organism>
<keyword evidence="4" id="KW-1185">Reference proteome</keyword>
<protein>
    <recommendedName>
        <fullName evidence="5">AsmA protein</fullName>
    </recommendedName>
</protein>
<dbReference type="AlphaFoldDB" id="A0A7X3LW75"/>
<proteinExistence type="predicted"/>
<reference evidence="3 4" key="1">
    <citation type="submission" date="2019-12" db="EMBL/GenBank/DDBJ databases">
        <authorList>
            <person name="Li M."/>
        </authorList>
    </citation>
    <scope>NUCLEOTIDE SEQUENCE [LARGE SCALE GENOMIC DNA]</scope>
    <source>
        <strain evidence="3 4">GBMRC 2046</strain>
    </source>
</reference>
<evidence type="ECO:0008006" key="5">
    <source>
        <dbReference type="Google" id="ProtNLM"/>
    </source>
</evidence>
<sequence length="617" mass="64673">MASTESASARRGGTRFARPIFIGIVAVAALAFVASLALPLLVSTDAAKDRLEEAVSNWLGARVTIDGAAELSLLPDLRLTLANVRLEGRDGQWSADCPLLSASLDPASIIGGDFAPEYFSISNPDIRLAAMTGDENGSEPPLHRAQRELARLFRRQLSIRGGTVTLEHAESGANSGHERDPAFVEDAPGQVTYAPQIMALNATFKADENGENAQLDGRFDYAGERFELALGVSDAEALTGKRPGTLAFELASPSIGITFNGRIMGKKADRVDGSLTVSSNDIARLVGAGESPAAIKTLRLSGEGIFSLQALEFDRATLDVDGNIADGRLSLHAMSNRPSAEGTLAFDSLDLSAFEPAISGLLEDTGQASRPLSALLGTFDLDLRLSAANVKMRSAVLGRSALALLMKEGNLTIDVSEAGVAEGTGRAHLRLTPASGSPDLYSLEANAELMNATPVASFAIPLLPRGGRASMSIQARSRGETAALLRRKLTASIRFEFSGNGVEALDLDREIAALGNPAFTGPNSTGGTPLVRLEISGRKRGENLEIDAIDAETERLSISAHGTLSRSDGALSLQGTARPLPTEPTEDGADKVSTAASPPKTPFKVEGTLAEPAFLPN</sequence>
<dbReference type="PANTHER" id="PTHR30441">
    <property type="entry name" value="DUF748 DOMAIN-CONTAINING PROTEIN"/>
    <property type="match status" value="1"/>
</dbReference>
<name>A0A7X3LW75_9HYPH</name>
<dbReference type="RefSeq" id="WP_160776490.1">
    <property type="nucleotide sequence ID" value="NZ_WUMV01000007.1"/>
</dbReference>
<feature type="transmembrane region" description="Helical" evidence="2">
    <location>
        <begin position="20"/>
        <end position="42"/>
    </location>
</feature>